<keyword evidence="1" id="KW-0560">Oxidoreductase</keyword>
<dbReference type="PRINTS" id="PR00084">
    <property type="entry name" value="MTLDHDRGNASE"/>
</dbReference>
<gene>
    <name evidence="5" type="ORF">A4U53_23625</name>
</gene>
<evidence type="ECO:0000256" key="2">
    <source>
        <dbReference type="ARBA" id="ARBA00023027"/>
    </source>
</evidence>
<feature type="domain" description="Mannitol dehydrogenase N-terminal" evidence="3">
    <location>
        <begin position="41"/>
        <end position="294"/>
    </location>
</feature>
<dbReference type="Gene3D" id="1.10.1040.10">
    <property type="entry name" value="N-(1-d-carboxylethyl)-l-norvaline Dehydrogenase, domain 2"/>
    <property type="match status" value="1"/>
</dbReference>
<proteinExistence type="predicted"/>
<sequence>MKTEADNDDDTLGVTLSNKALGEVPQRVTVPAYDRSQLSAGIVHIGVGNFFRAHEALYVEKCLEIPGQESWGIVGVGLGDGDDKRKKADAIAKQDGLYTLTEFAPNGSVAVRVIGAMIDFLHAPAAPDKVLTRLAAPETRIVSLTITEGGYNLDEATREFKLSDPDVQYDLTNPKTPKTTFGFIVEALSMRREAGLKGFTILSCDNLRSNGKVSRTAVLGFAAARDMELAKWIEQNVSFPNSMVDRIAPSVGPAEVSRVNGLSGIADQTPVIGETFSQWVVEDDFIAGRPSFEKVGVELRGDVEQFEAMKGRLLNASHMMLSYPAMMCGFRIVDQALRERAIADYLLAFLEKDVIPIVKGPDGVSLGDYKRSIIARFENPAIGDQLLRIAQNGVAKLPIFLSRTLGELLSRGGSFERVALCLASFDQYLRGKDLSGEPLPVDEPHLTPGDEELLRSDDPHAVLRLSPFEPLAMADNPRFVEIFDATKARLRAEGPVAALRHAASAL</sequence>
<dbReference type="InterPro" id="IPR013328">
    <property type="entry name" value="6PGD_dom2"/>
</dbReference>
<dbReference type="GO" id="GO:0019594">
    <property type="term" value="P:mannitol metabolic process"/>
    <property type="evidence" value="ECO:0007669"/>
    <property type="project" value="InterPro"/>
</dbReference>
<dbReference type="InterPro" id="IPR023027">
    <property type="entry name" value="Mannitol_DH_CS"/>
</dbReference>
<accession>A0A179BQX6</accession>
<dbReference type="Pfam" id="PF08125">
    <property type="entry name" value="Mannitol_dh_C"/>
    <property type="match status" value="1"/>
</dbReference>
<comment type="caution">
    <text evidence="5">The sequence shown here is derived from an EMBL/GenBank/DDBJ whole genome shotgun (WGS) entry which is preliminary data.</text>
</comment>
<dbReference type="InterPro" id="IPR000669">
    <property type="entry name" value="Mannitol_DH"/>
</dbReference>
<evidence type="ECO:0000313" key="5">
    <source>
        <dbReference type="EMBL" id="OAP93755.1"/>
    </source>
</evidence>
<dbReference type="AlphaFoldDB" id="A0A179BQX6"/>
<feature type="domain" description="Mannitol dehydrogenase C-terminal" evidence="4">
    <location>
        <begin position="302"/>
        <end position="484"/>
    </location>
</feature>
<evidence type="ECO:0000256" key="1">
    <source>
        <dbReference type="ARBA" id="ARBA00023002"/>
    </source>
</evidence>
<protein>
    <submittedName>
        <fullName evidence="5">Mannitol dehydrogenase</fullName>
    </submittedName>
</protein>
<name>A0A179BQX6_RHILE</name>
<dbReference type="PROSITE" id="PS00974">
    <property type="entry name" value="MANNITOL_DHGENASE"/>
    <property type="match status" value="1"/>
</dbReference>
<dbReference type="PANTHER" id="PTHR43362">
    <property type="entry name" value="MANNITOL DEHYDROGENASE DSF1-RELATED"/>
    <property type="match status" value="1"/>
</dbReference>
<dbReference type="SUPFAM" id="SSF48179">
    <property type="entry name" value="6-phosphogluconate dehydrogenase C-terminal domain-like"/>
    <property type="match status" value="1"/>
</dbReference>
<dbReference type="Gene3D" id="3.40.50.720">
    <property type="entry name" value="NAD(P)-binding Rossmann-like Domain"/>
    <property type="match status" value="1"/>
</dbReference>
<dbReference type="EMBL" id="LWBS01000253">
    <property type="protein sequence ID" value="OAP93755.1"/>
    <property type="molecule type" value="Genomic_DNA"/>
</dbReference>
<organism evidence="5">
    <name type="scientific">Rhizobium leguminosarum</name>
    <dbReference type="NCBI Taxonomy" id="384"/>
    <lineage>
        <taxon>Bacteria</taxon>
        <taxon>Pseudomonadati</taxon>
        <taxon>Pseudomonadota</taxon>
        <taxon>Alphaproteobacteria</taxon>
        <taxon>Hyphomicrobiales</taxon>
        <taxon>Rhizobiaceae</taxon>
        <taxon>Rhizobium/Agrobacterium group</taxon>
        <taxon>Rhizobium</taxon>
    </lineage>
</organism>
<dbReference type="PANTHER" id="PTHR43362:SF1">
    <property type="entry name" value="MANNITOL DEHYDROGENASE 2-RELATED"/>
    <property type="match status" value="1"/>
</dbReference>
<dbReference type="InterPro" id="IPR013118">
    <property type="entry name" value="Mannitol_DH_C"/>
</dbReference>
<reference evidence="5" key="1">
    <citation type="submission" date="2016-04" db="EMBL/GenBank/DDBJ databases">
        <title>Fast-growing isolate from the root nodules of Vavilovia formosa.</title>
        <authorList>
            <person name="Kimeklis A."/>
            <person name="Safronova V."/>
            <person name="Belimov A."/>
            <person name="Andronov E."/>
        </authorList>
    </citation>
    <scope>NUCLEOTIDE SEQUENCE [LARGE SCALE GENOMIC DNA]</scope>
    <source>
        <strain evidence="5">Vaf-46</strain>
    </source>
</reference>
<dbReference type="InterPro" id="IPR013131">
    <property type="entry name" value="Mannitol_DH_N"/>
</dbReference>
<evidence type="ECO:0000259" key="3">
    <source>
        <dbReference type="Pfam" id="PF01232"/>
    </source>
</evidence>
<dbReference type="InterPro" id="IPR008927">
    <property type="entry name" value="6-PGluconate_DH-like_C_sf"/>
</dbReference>
<dbReference type="Pfam" id="PF01232">
    <property type="entry name" value="Mannitol_dh"/>
    <property type="match status" value="1"/>
</dbReference>
<dbReference type="SUPFAM" id="SSF51735">
    <property type="entry name" value="NAD(P)-binding Rossmann-fold domains"/>
    <property type="match status" value="1"/>
</dbReference>
<dbReference type="InterPro" id="IPR050988">
    <property type="entry name" value="Mannitol_DH/Oxidoreductase"/>
</dbReference>
<keyword evidence="2" id="KW-0520">NAD</keyword>
<evidence type="ECO:0000259" key="4">
    <source>
        <dbReference type="Pfam" id="PF08125"/>
    </source>
</evidence>
<dbReference type="GO" id="GO:0016616">
    <property type="term" value="F:oxidoreductase activity, acting on the CH-OH group of donors, NAD or NADP as acceptor"/>
    <property type="evidence" value="ECO:0007669"/>
    <property type="project" value="TreeGrafter"/>
</dbReference>
<dbReference type="InterPro" id="IPR036291">
    <property type="entry name" value="NAD(P)-bd_dom_sf"/>
</dbReference>